<organism evidence="2 3">
    <name type="scientific">Tectimicrobiota bacterium</name>
    <dbReference type="NCBI Taxonomy" id="2528274"/>
    <lineage>
        <taxon>Bacteria</taxon>
        <taxon>Pseudomonadati</taxon>
        <taxon>Nitrospinota/Tectimicrobiota group</taxon>
        <taxon>Candidatus Tectimicrobiota</taxon>
    </lineage>
</organism>
<proteinExistence type="predicted"/>
<sequence length="243" mass="27704">MRPQGPGEGQAEGISRDVEMSGLVQKYAERHRAPERLVEHFYRLAEVERRENRWLTRRFWQASLGGALAASLTLAAGLGGYAWLSDRDSPDPYDIVAQEARNLSRLGDALPAAIRERQKGRLDKLFFSFNKDFRYQQKVAVTGESEFVLEGATLREVDGKKIARLAYRTGDVRLFLTVVPMEQNAEWPHVLRKEGWVLLNEESPRTFVWRHGPFIYALVGDLTLERFKEFSAAVVQRAGVEGR</sequence>
<name>A0A932HY16_UNCTE</name>
<feature type="transmembrane region" description="Helical" evidence="1">
    <location>
        <begin position="59"/>
        <end position="84"/>
    </location>
</feature>
<evidence type="ECO:0000256" key="1">
    <source>
        <dbReference type="SAM" id="Phobius"/>
    </source>
</evidence>
<evidence type="ECO:0000313" key="2">
    <source>
        <dbReference type="EMBL" id="MBI3126513.1"/>
    </source>
</evidence>
<protein>
    <submittedName>
        <fullName evidence="2">Uncharacterized protein</fullName>
    </submittedName>
</protein>
<dbReference type="Proteomes" id="UP000782312">
    <property type="component" value="Unassembled WGS sequence"/>
</dbReference>
<keyword evidence="1" id="KW-1133">Transmembrane helix</keyword>
<evidence type="ECO:0000313" key="3">
    <source>
        <dbReference type="Proteomes" id="UP000782312"/>
    </source>
</evidence>
<dbReference type="AlphaFoldDB" id="A0A932HY16"/>
<comment type="caution">
    <text evidence="2">The sequence shown here is derived from an EMBL/GenBank/DDBJ whole genome shotgun (WGS) entry which is preliminary data.</text>
</comment>
<dbReference type="EMBL" id="JACPUR010000004">
    <property type="protein sequence ID" value="MBI3126513.1"/>
    <property type="molecule type" value="Genomic_DNA"/>
</dbReference>
<keyword evidence="1" id="KW-0812">Transmembrane</keyword>
<gene>
    <name evidence="2" type="ORF">HYZ11_02780</name>
</gene>
<keyword evidence="1" id="KW-0472">Membrane</keyword>
<accession>A0A932HY16</accession>
<reference evidence="2" key="1">
    <citation type="submission" date="2020-07" db="EMBL/GenBank/DDBJ databases">
        <title>Huge and variable diversity of episymbiotic CPR bacteria and DPANN archaea in groundwater ecosystems.</title>
        <authorList>
            <person name="He C.Y."/>
            <person name="Keren R."/>
            <person name="Whittaker M."/>
            <person name="Farag I.F."/>
            <person name="Doudna J."/>
            <person name="Cate J.H.D."/>
            <person name="Banfield J.F."/>
        </authorList>
    </citation>
    <scope>NUCLEOTIDE SEQUENCE</scope>
    <source>
        <strain evidence="2">NC_groundwater_763_Ag_S-0.2um_68_21</strain>
    </source>
</reference>